<dbReference type="InterPro" id="IPR009730">
    <property type="entry name" value="MFAP1_C"/>
</dbReference>
<feature type="region of interest" description="Disordered" evidence="1">
    <location>
        <begin position="41"/>
        <end position="66"/>
    </location>
</feature>
<dbReference type="RefSeq" id="XP_003581205.1">
    <property type="nucleotide sequence ID" value="XM_003581157.4"/>
</dbReference>
<feature type="compositionally biased region" description="Basic and acidic residues" evidence="1">
    <location>
        <begin position="41"/>
        <end position="50"/>
    </location>
</feature>
<dbReference type="STRING" id="15368.A0A2K2CG82"/>
<accession>A0A2K2CG82</accession>
<organism evidence="3">
    <name type="scientific">Brachypodium distachyon</name>
    <name type="common">Purple false brome</name>
    <name type="synonym">Trachynia distachya</name>
    <dbReference type="NCBI Taxonomy" id="15368"/>
    <lineage>
        <taxon>Eukaryota</taxon>
        <taxon>Viridiplantae</taxon>
        <taxon>Streptophyta</taxon>
        <taxon>Embryophyta</taxon>
        <taxon>Tracheophyta</taxon>
        <taxon>Spermatophyta</taxon>
        <taxon>Magnoliopsida</taxon>
        <taxon>Liliopsida</taxon>
        <taxon>Poales</taxon>
        <taxon>Poaceae</taxon>
        <taxon>BOP clade</taxon>
        <taxon>Pooideae</taxon>
        <taxon>Stipodae</taxon>
        <taxon>Brachypodieae</taxon>
        <taxon>Brachypodium</taxon>
    </lineage>
</organism>
<feature type="domain" description="Micro-fibrillar-associated protein 1 C-terminal" evidence="2">
    <location>
        <begin position="64"/>
        <end position="265"/>
    </location>
</feature>
<reference evidence="3 4" key="1">
    <citation type="journal article" date="2010" name="Nature">
        <title>Genome sequencing and analysis of the model grass Brachypodium distachyon.</title>
        <authorList>
            <consortium name="International Brachypodium Initiative"/>
        </authorList>
    </citation>
    <scope>NUCLEOTIDE SEQUENCE [LARGE SCALE GENOMIC DNA]</scope>
    <source>
        <strain evidence="3 4">Bd21</strain>
    </source>
</reference>
<evidence type="ECO:0000313" key="4">
    <source>
        <dbReference type="EnsemblPlants" id="PNT61036"/>
    </source>
</evidence>
<keyword evidence="5" id="KW-1185">Reference proteome</keyword>
<feature type="compositionally biased region" description="Acidic residues" evidence="1">
    <location>
        <begin position="51"/>
        <end position="66"/>
    </location>
</feature>
<gene>
    <name evidence="4" type="primary">LOC100825482</name>
    <name evidence="3" type="ORF">BRADI_5g09400v3</name>
</gene>
<proteinExistence type="predicted"/>
<evidence type="ECO:0000256" key="1">
    <source>
        <dbReference type="SAM" id="MobiDB-lite"/>
    </source>
</evidence>
<dbReference type="Gramene" id="PNT61036">
    <property type="protein sequence ID" value="PNT61036"/>
    <property type="gene ID" value="BRADI_5g09400v3"/>
</dbReference>
<dbReference type="InterPro" id="IPR033194">
    <property type="entry name" value="MFAP1"/>
</dbReference>
<dbReference type="GO" id="GO:0005684">
    <property type="term" value="C:U2-type spliceosomal complex"/>
    <property type="evidence" value="ECO:0000318"/>
    <property type="project" value="GO_Central"/>
</dbReference>
<sequence>MDHRRVRRPEVVSTVVQERETEEDEEKRRMRIRERRLLLGEEEELLPHEEAEAEDESEYETESEDEQQLYITTMAKPALFVPKPQRVTIAERGRLEEWGRRLEELAKKRLEGRRVETRQIVVEEIRKEGQADKMTLNDDEDGVDTDDELNEAEEYELWKHREIARIKRARDGEPEIKKMSISNKEYELTKLDPLARRPKKRQRRFLQKYYHKGSFFQEDADDTRDFSAPTGEDKMDKSILPKVMQVKNFGRSGRTKWTHLVNEDTSYRNTPCIFASVAC</sequence>
<dbReference type="AlphaFoldDB" id="A0A2K2CG82"/>
<dbReference type="Pfam" id="PF06991">
    <property type="entry name" value="MFAP1"/>
    <property type="match status" value="1"/>
</dbReference>
<dbReference type="GO" id="GO:0000398">
    <property type="term" value="P:mRNA splicing, via spliceosome"/>
    <property type="evidence" value="ECO:0000318"/>
    <property type="project" value="GO_Central"/>
</dbReference>
<dbReference type="GeneID" id="100825482"/>
<evidence type="ECO:0000313" key="3">
    <source>
        <dbReference type="EMBL" id="PNT61036.1"/>
    </source>
</evidence>
<dbReference type="ExpressionAtlas" id="A0A2K2CG82">
    <property type="expression patterns" value="differential"/>
</dbReference>
<dbReference type="KEGG" id="bdi:100825482"/>
<evidence type="ECO:0000313" key="5">
    <source>
        <dbReference type="Proteomes" id="UP000008810"/>
    </source>
</evidence>
<name>A0A2K2CG82_BRADI</name>
<reference evidence="3" key="2">
    <citation type="submission" date="2017-06" db="EMBL/GenBank/DDBJ databases">
        <title>WGS assembly of Brachypodium distachyon.</title>
        <authorList>
            <consortium name="The International Brachypodium Initiative"/>
            <person name="Lucas S."/>
            <person name="Harmon-Smith M."/>
            <person name="Lail K."/>
            <person name="Tice H."/>
            <person name="Grimwood J."/>
            <person name="Bruce D."/>
            <person name="Barry K."/>
            <person name="Shu S."/>
            <person name="Lindquist E."/>
            <person name="Wang M."/>
            <person name="Pitluck S."/>
            <person name="Vogel J.P."/>
            <person name="Garvin D.F."/>
            <person name="Mockler T.C."/>
            <person name="Schmutz J."/>
            <person name="Rokhsar D."/>
            <person name="Bevan M.W."/>
        </authorList>
    </citation>
    <scope>NUCLEOTIDE SEQUENCE</scope>
    <source>
        <strain evidence="3">Bd21</strain>
    </source>
</reference>
<feature type="region of interest" description="Disordered" evidence="1">
    <location>
        <begin position="1"/>
        <end position="28"/>
    </location>
</feature>
<protein>
    <recommendedName>
        <fullName evidence="2">Micro-fibrillar-associated protein 1 C-terminal domain-containing protein</fullName>
    </recommendedName>
</protein>
<dbReference type="Proteomes" id="UP000008810">
    <property type="component" value="Chromosome 5"/>
</dbReference>
<reference evidence="4" key="3">
    <citation type="submission" date="2018-08" db="UniProtKB">
        <authorList>
            <consortium name="EnsemblPlants"/>
        </authorList>
    </citation>
    <scope>IDENTIFICATION</scope>
    <source>
        <strain evidence="4">cv. Bd21</strain>
    </source>
</reference>
<dbReference type="PANTHER" id="PTHR15327">
    <property type="entry name" value="MICROFIBRIL-ASSOCIATED PROTEIN"/>
    <property type="match status" value="1"/>
</dbReference>
<dbReference type="OrthoDB" id="782526at2759"/>
<evidence type="ECO:0000259" key="2">
    <source>
        <dbReference type="Pfam" id="PF06991"/>
    </source>
</evidence>
<dbReference type="EnsemblPlants" id="PNT61036">
    <property type="protein sequence ID" value="PNT61036"/>
    <property type="gene ID" value="BRADI_5g09400v3"/>
</dbReference>
<dbReference type="EMBL" id="CM000884">
    <property type="protein sequence ID" value="PNT61036.1"/>
    <property type="molecule type" value="Genomic_DNA"/>
</dbReference>